<feature type="transmembrane region" description="Helical" evidence="1">
    <location>
        <begin position="141"/>
        <end position="163"/>
    </location>
</feature>
<proteinExistence type="predicted"/>
<evidence type="ECO:0000256" key="1">
    <source>
        <dbReference type="SAM" id="Phobius"/>
    </source>
</evidence>
<gene>
    <name evidence="2" type="ORF">EV694_0163</name>
</gene>
<dbReference type="InterPro" id="IPR038728">
    <property type="entry name" value="YkvI-like"/>
</dbReference>
<feature type="transmembrane region" description="Helical" evidence="1">
    <location>
        <begin position="218"/>
        <end position="242"/>
    </location>
</feature>
<keyword evidence="1" id="KW-0812">Transmembrane</keyword>
<keyword evidence="1" id="KW-0472">Membrane</keyword>
<keyword evidence="1" id="KW-1133">Transmembrane helix</keyword>
<comment type="caution">
    <text evidence="2">The sequence shown here is derived from an EMBL/GenBank/DDBJ whole genome shotgun (WGS) entry which is preliminary data.</text>
</comment>
<dbReference type="Proteomes" id="UP000294702">
    <property type="component" value="Unassembled WGS sequence"/>
</dbReference>
<sequence>MFKQSISIALAIVGLIVGAGFASGQEVLQYFIAFGAEGIWAALITAIIMSIAVFTIVQLGSYFGADEHTAVFDSVAHPVISKIFDFIVVFALFCIGFVMFAGAGANLNQQWDLPNWVGSTIMLGLVLVCGLLNVDKVSRVIGAITPFVIVAVIFAAVISFMQIEQPFAYYEQIAQTVRPALPNPWITVINYVGLALVLAVSMMIVIGGNQLNPRIAGIGGLAGGCLFGFLLVTSTLALFFEVENIKDSDMPMLTLINNVNPILGVIMALIIYGMIFNTAIGLFYALGKRLSTNKPQRFYPYFVITCLAGFAFSFLGFRTLVSYVYPVLGYAGAFLIICLMVAWFKDRAVIKKEIWRRNRIRELVNLKLHPEEEFTKKDAAELDFRVNNSNLDNDELAEQVHQEVAQELVNDDSVDFDKKDAKKALKEYQNS</sequence>
<evidence type="ECO:0000313" key="2">
    <source>
        <dbReference type="EMBL" id="TCK01548.1"/>
    </source>
</evidence>
<name>A0A4R1G1W6_9PAST</name>
<feature type="transmembrane region" description="Helical" evidence="1">
    <location>
        <begin position="262"/>
        <end position="286"/>
    </location>
</feature>
<evidence type="ECO:0000313" key="3">
    <source>
        <dbReference type="Proteomes" id="UP000294702"/>
    </source>
</evidence>
<dbReference type="RefSeq" id="WP_132687899.1">
    <property type="nucleotide sequence ID" value="NZ_SMFT01000001.1"/>
</dbReference>
<dbReference type="OrthoDB" id="141480at2"/>
<dbReference type="PANTHER" id="PTHR37814:SF1">
    <property type="entry name" value="MEMBRANE PROTEIN"/>
    <property type="match status" value="1"/>
</dbReference>
<feature type="transmembrane region" description="Helical" evidence="1">
    <location>
        <begin position="298"/>
        <end position="317"/>
    </location>
</feature>
<feature type="transmembrane region" description="Helical" evidence="1">
    <location>
        <begin position="323"/>
        <end position="344"/>
    </location>
</feature>
<feature type="transmembrane region" description="Helical" evidence="1">
    <location>
        <begin position="116"/>
        <end position="134"/>
    </location>
</feature>
<dbReference type="PANTHER" id="PTHR37814">
    <property type="entry name" value="CONSERVED MEMBRANE PROTEIN"/>
    <property type="match status" value="1"/>
</dbReference>
<feature type="transmembrane region" description="Helical" evidence="1">
    <location>
        <begin position="40"/>
        <end position="63"/>
    </location>
</feature>
<feature type="transmembrane region" description="Helical" evidence="1">
    <location>
        <begin position="183"/>
        <end position="206"/>
    </location>
</feature>
<protein>
    <submittedName>
        <fullName evidence="2">Putative membrane protein YkvI</fullName>
    </submittedName>
</protein>
<keyword evidence="3" id="KW-1185">Reference proteome</keyword>
<dbReference type="AlphaFoldDB" id="A0A4R1G1W6"/>
<reference evidence="2 3" key="1">
    <citation type="submission" date="2019-03" db="EMBL/GenBank/DDBJ databases">
        <title>Genomic Encyclopedia of Type Strains, Phase IV (KMG-IV): sequencing the most valuable type-strain genomes for metagenomic binning, comparative biology and taxonomic classification.</title>
        <authorList>
            <person name="Goeker M."/>
        </authorList>
    </citation>
    <scope>NUCLEOTIDE SEQUENCE [LARGE SCALE GENOMIC DNA]</scope>
    <source>
        <strain evidence="2 3">DSM 15534</strain>
    </source>
</reference>
<feature type="transmembrane region" description="Helical" evidence="1">
    <location>
        <begin position="83"/>
        <end position="104"/>
    </location>
</feature>
<accession>A0A4R1G1W6</accession>
<organism evidence="2 3">
    <name type="scientific">Volucribacter psittacicida</name>
    <dbReference type="NCBI Taxonomy" id="203482"/>
    <lineage>
        <taxon>Bacteria</taxon>
        <taxon>Pseudomonadati</taxon>
        <taxon>Pseudomonadota</taxon>
        <taxon>Gammaproteobacteria</taxon>
        <taxon>Pasteurellales</taxon>
        <taxon>Pasteurellaceae</taxon>
        <taxon>Volucribacter</taxon>
    </lineage>
</organism>
<dbReference type="EMBL" id="SMFT01000001">
    <property type="protein sequence ID" value="TCK01548.1"/>
    <property type="molecule type" value="Genomic_DNA"/>
</dbReference>